<dbReference type="EMBL" id="JBHUON010000001">
    <property type="protein sequence ID" value="MFD2863320.1"/>
    <property type="molecule type" value="Genomic_DNA"/>
</dbReference>
<dbReference type="Pfam" id="PF01381">
    <property type="entry name" value="HTH_3"/>
    <property type="match status" value="1"/>
</dbReference>
<evidence type="ECO:0000313" key="3">
    <source>
        <dbReference type="Proteomes" id="UP001597601"/>
    </source>
</evidence>
<dbReference type="Proteomes" id="UP001597601">
    <property type="component" value="Unassembled WGS sequence"/>
</dbReference>
<dbReference type="SMART" id="SM00530">
    <property type="entry name" value="HTH_XRE"/>
    <property type="match status" value="1"/>
</dbReference>
<feature type="domain" description="HTH cro/C1-type" evidence="1">
    <location>
        <begin position="14"/>
        <end position="68"/>
    </location>
</feature>
<evidence type="ECO:0000259" key="1">
    <source>
        <dbReference type="PROSITE" id="PS50943"/>
    </source>
</evidence>
<dbReference type="SUPFAM" id="SSF47413">
    <property type="entry name" value="lambda repressor-like DNA-binding domains"/>
    <property type="match status" value="1"/>
</dbReference>
<dbReference type="InterPro" id="IPR001387">
    <property type="entry name" value="Cro/C1-type_HTH"/>
</dbReference>
<dbReference type="InterPro" id="IPR010982">
    <property type="entry name" value="Lambda_DNA-bd_dom_sf"/>
</dbReference>
<comment type="caution">
    <text evidence="2">The sequence shown here is derived from an EMBL/GenBank/DDBJ whole genome shotgun (WGS) entry which is preliminary data.</text>
</comment>
<dbReference type="CDD" id="cd00093">
    <property type="entry name" value="HTH_XRE"/>
    <property type="match status" value="1"/>
</dbReference>
<gene>
    <name evidence="2" type="ORF">ACFSYC_01355</name>
</gene>
<accession>A0ABW5XHY5</accession>
<dbReference type="RefSeq" id="WP_377122724.1">
    <property type="nucleotide sequence ID" value="NZ_JBHUON010000001.1"/>
</dbReference>
<dbReference type="Gene3D" id="1.10.260.40">
    <property type="entry name" value="lambda repressor-like DNA-binding domains"/>
    <property type="match status" value="1"/>
</dbReference>
<dbReference type="PROSITE" id="PS50943">
    <property type="entry name" value="HTH_CROC1"/>
    <property type="match status" value="1"/>
</dbReference>
<reference evidence="3" key="1">
    <citation type="journal article" date="2019" name="Int. J. Syst. Evol. Microbiol.">
        <title>The Global Catalogue of Microorganisms (GCM) 10K type strain sequencing project: providing services to taxonomists for standard genome sequencing and annotation.</title>
        <authorList>
            <consortium name="The Broad Institute Genomics Platform"/>
            <consortium name="The Broad Institute Genome Sequencing Center for Infectious Disease"/>
            <person name="Wu L."/>
            <person name="Ma J."/>
        </authorList>
    </citation>
    <scope>NUCLEOTIDE SEQUENCE [LARGE SCALE GENOMIC DNA]</scope>
    <source>
        <strain evidence="3">KCTC 52232</strain>
    </source>
</reference>
<keyword evidence="3" id="KW-1185">Reference proteome</keyword>
<name>A0ABW5XHY5_9SPHI</name>
<proteinExistence type="predicted"/>
<organism evidence="2 3">
    <name type="scientific">Mucilaginibacter antarcticus</name>
    <dbReference type="NCBI Taxonomy" id="1855725"/>
    <lineage>
        <taxon>Bacteria</taxon>
        <taxon>Pseudomonadati</taxon>
        <taxon>Bacteroidota</taxon>
        <taxon>Sphingobacteriia</taxon>
        <taxon>Sphingobacteriales</taxon>
        <taxon>Sphingobacteriaceae</taxon>
        <taxon>Mucilaginibacter</taxon>
    </lineage>
</organism>
<sequence length="83" mass="9301">MNVDTHLRAVAANIKDRRTAMRLSQVDMAKELNVTQNAYSKMEMSKTKLTIERLYKIAEVLDIAPGTLLSTNMVSIHPPSKAE</sequence>
<evidence type="ECO:0000313" key="2">
    <source>
        <dbReference type="EMBL" id="MFD2863320.1"/>
    </source>
</evidence>
<protein>
    <submittedName>
        <fullName evidence="2">Helix-turn-helix domain-containing protein</fullName>
    </submittedName>
</protein>